<dbReference type="PANTHER" id="PTHR10884:SF14">
    <property type="entry name" value="NADH DEHYDROGENASE [UBIQUINONE] IRON-SULFUR PROTEIN 3, MITOCHONDRIAL"/>
    <property type="match status" value="1"/>
</dbReference>
<evidence type="ECO:0000313" key="4">
    <source>
        <dbReference type="EMBL" id="HEC57374.1"/>
    </source>
</evidence>
<comment type="similarity">
    <text evidence="1">Belongs to the complex I 30 kDa subunit family.</text>
</comment>
<dbReference type="AlphaFoldDB" id="A0A1F2P5Y5"/>
<dbReference type="STRING" id="1839936.SBU_000565"/>
<dbReference type="HAMAP" id="MF_01357">
    <property type="entry name" value="NDH1_NuoC"/>
    <property type="match status" value="1"/>
</dbReference>
<sequence length="152" mass="17532">MIEKLTEKFPDAVTEEDGLIVVEPERIVDVCSYLRNNGFDFLEAISGVDYEDRMEVIYNIASYTSSERLMLTVRIPKENPVLPSVTGVWKGANWHEREAYDMFGIKFRGHPKLSRILLPDSWEGHPLLKSYPLNKEQEVKLEDETGELICQI</sequence>
<dbReference type="Gene3D" id="3.30.460.80">
    <property type="entry name" value="NADH:ubiquinone oxidoreductase, 30kDa subunit"/>
    <property type="match status" value="1"/>
</dbReference>
<evidence type="ECO:0000256" key="2">
    <source>
        <dbReference type="ARBA" id="ARBA00022448"/>
    </source>
</evidence>
<evidence type="ECO:0000256" key="1">
    <source>
        <dbReference type="ARBA" id="ARBA00007569"/>
    </source>
</evidence>
<evidence type="ECO:0000313" key="6">
    <source>
        <dbReference type="Proteomes" id="UP000185779"/>
    </source>
</evidence>
<evidence type="ECO:0000259" key="3">
    <source>
        <dbReference type="Pfam" id="PF00329"/>
    </source>
</evidence>
<dbReference type="Proteomes" id="UP000185779">
    <property type="component" value="Unassembled WGS sequence"/>
</dbReference>
<dbReference type="NCBIfam" id="TIGR01961">
    <property type="entry name" value="NuoC_fam"/>
    <property type="match status" value="1"/>
</dbReference>
<reference evidence="4" key="2">
    <citation type="journal article" date="2020" name="mSystems">
        <title>Genome- and Community-Level Interaction Insights into Carbon Utilization and Element Cycling Functions of Hydrothermarchaeota in Hydrothermal Sediment.</title>
        <authorList>
            <person name="Zhou Z."/>
            <person name="Liu Y."/>
            <person name="Xu W."/>
            <person name="Pan J."/>
            <person name="Luo Z.H."/>
            <person name="Li M."/>
        </authorList>
    </citation>
    <scope>NUCLEOTIDE SEQUENCE [LARGE SCALE GENOMIC DNA]</scope>
    <source>
        <strain evidence="4">HyVt-386</strain>
    </source>
</reference>
<dbReference type="PATRIC" id="fig|1839936.3.peg.572"/>
<dbReference type="GO" id="GO:0008137">
    <property type="term" value="F:NADH dehydrogenase (ubiquinone) activity"/>
    <property type="evidence" value="ECO:0007669"/>
    <property type="project" value="InterPro"/>
</dbReference>
<dbReference type="SUPFAM" id="SSF143243">
    <property type="entry name" value="Nqo5-like"/>
    <property type="match status" value="1"/>
</dbReference>
<dbReference type="InterPro" id="IPR010218">
    <property type="entry name" value="NADH_DH_suC"/>
</dbReference>
<reference evidence="5 6" key="1">
    <citation type="submission" date="2016-05" db="EMBL/GenBank/DDBJ databases">
        <title>Microbial consortia oxidize butane by reversing methanogenesis.</title>
        <authorList>
            <person name="Laso-Perez R."/>
            <person name="Richter M."/>
            <person name="Wegener G."/>
            <person name="Musat F."/>
        </authorList>
    </citation>
    <scope>NUCLEOTIDE SEQUENCE [LARGE SCALE GENOMIC DNA]</scope>
    <source>
        <strain evidence="5">BOX1</strain>
    </source>
</reference>
<dbReference type="PANTHER" id="PTHR10884">
    <property type="entry name" value="NADH DEHYDROGENASE UBIQUINONE IRON-SULFUR PROTEIN 3"/>
    <property type="match status" value="1"/>
</dbReference>
<feature type="domain" description="NADH:ubiquinone oxidoreductase 30kDa subunit" evidence="3">
    <location>
        <begin position="20"/>
        <end position="136"/>
    </location>
</feature>
<dbReference type="Proteomes" id="UP000885936">
    <property type="component" value="Unassembled WGS sequence"/>
</dbReference>
<dbReference type="Pfam" id="PF00329">
    <property type="entry name" value="Complex1_30kDa"/>
    <property type="match status" value="1"/>
</dbReference>
<proteinExistence type="inferred from homology"/>
<gene>
    <name evidence="4" type="ORF">ENI32_05785</name>
    <name evidence="5" type="ORF">SBU_000565</name>
</gene>
<dbReference type="InterPro" id="IPR001268">
    <property type="entry name" value="NADH_UbQ_OxRdtase_30kDa_su"/>
</dbReference>
<keyword evidence="2" id="KW-0813">Transport</keyword>
<evidence type="ECO:0000313" key="5">
    <source>
        <dbReference type="EMBL" id="OFV66598.1"/>
    </source>
</evidence>
<keyword evidence="6" id="KW-1185">Reference proteome</keyword>
<protein>
    <submittedName>
        <fullName evidence="4">NADH-quinone oxidoreductase subunit C</fullName>
    </submittedName>
    <submittedName>
        <fullName evidence="5">NADH:quinone oxidoreductase subunit C</fullName>
    </submittedName>
</protein>
<dbReference type="EMBL" id="DRIE01000099">
    <property type="protein sequence ID" value="HEC57374.1"/>
    <property type="molecule type" value="Genomic_DNA"/>
</dbReference>
<dbReference type="EMBL" id="LYOR01000002">
    <property type="protein sequence ID" value="OFV66598.1"/>
    <property type="molecule type" value="Genomic_DNA"/>
</dbReference>
<comment type="caution">
    <text evidence="5">The sequence shown here is derived from an EMBL/GenBank/DDBJ whole genome shotgun (WGS) entry which is preliminary data.</text>
</comment>
<organism evidence="5 6">
    <name type="scientific">Candidatus Syntropharchaeum butanivorans</name>
    <dbReference type="NCBI Taxonomy" id="1839936"/>
    <lineage>
        <taxon>Archaea</taxon>
        <taxon>Methanobacteriati</taxon>
        <taxon>Methanobacteriota</taxon>
        <taxon>Stenosarchaea group</taxon>
        <taxon>Methanomicrobia</taxon>
        <taxon>Methanosarcinales</taxon>
        <taxon>ANME-2 cluster</taxon>
        <taxon>Candidatus Syntropharchaeum</taxon>
    </lineage>
</organism>
<dbReference type="GO" id="GO:0016651">
    <property type="term" value="F:oxidoreductase activity, acting on NAD(P)H"/>
    <property type="evidence" value="ECO:0007669"/>
    <property type="project" value="InterPro"/>
</dbReference>
<name>A0A1F2P5Y5_9EURY</name>
<accession>A0A1F2P5Y5</accession>
<dbReference type="InterPro" id="IPR037232">
    <property type="entry name" value="NADH_quin_OxRdtase_su_C/D-like"/>
</dbReference>